<evidence type="ECO:0000313" key="2">
    <source>
        <dbReference type="EMBL" id="CDJ48818.1"/>
    </source>
</evidence>
<dbReference type="AlphaFoldDB" id="U6LHT7"/>
<reference evidence="2" key="2">
    <citation type="submission" date="2013-10" db="EMBL/GenBank/DDBJ databases">
        <authorList>
            <person name="Aslett M."/>
        </authorList>
    </citation>
    <scope>NUCLEOTIDE SEQUENCE [LARGE SCALE GENOMIC DNA]</scope>
    <source>
        <strain evidence="2">Houghton</strain>
    </source>
</reference>
<dbReference type="Proteomes" id="UP000030750">
    <property type="component" value="Unassembled WGS sequence"/>
</dbReference>
<evidence type="ECO:0000313" key="3">
    <source>
        <dbReference type="Proteomes" id="UP000030750"/>
    </source>
</evidence>
<dbReference type="OrthoDB" id="407066at2759"/>
<keyword evidence="1" id="KW-0472">Membrane</keyword>
<keyword evidence="1" id="KW-0812">Transmembrane</keyword>
<proteinExistence type="predicted"/>
<protein>
    <submittedName>
        <fullName evidence="2">Uncharacterized protein</fullName>
    </submittedName>
</protein>
<gene>
    <name evidence="2" type="ORF">EBH_0022400</name>
</gene>
<organism evidence="2 3">
    <name type="scientific">Eimeria brunetti</name>
    <dbReference type="NCBI Taxonomy" id="51314"/>
    <lineage>
        <taxon>Eukaryota</taxon>
        <taxon>Sar</taxon>
        <taxon>Alveolata</taxon>
        <taxon>Apicomplexa</taxon>
        <taxon>Conoidasida</taxon>
        <taxon>Coccidia</taxon>
        <taxon>Eucoccidiorida</taxon>
        <taxon>Eimeriorina</taxon>
        <taxon>Eimeriidae</taxon>
        <taxon>Eimeria</taxon>
    </lineage>
</organism>
<keyword evidence="3" id="KW-1185">Reference proteome</keyword>
<evidence type="ECO:0000256" key="1">
    <source>
        <dbReference type="SAM" id="Phobius"/>
    </source>
</evidence>
<dbReference type="EMBL" id="HG711319">
    <property type="protein sequence ID" value="CDJ48818.1"/>
    <property type="molecule type" value="Genomic_DNA"/>
</dbReference>
<sequence length="95" mass="9688">MPEEVAGLVAEGALRRPLSRPGVFVYHHHVPSNPNASSVFLGAATAAAGAPAAAAAVSLLQQQQRGVAAQLILDGRGVKAYFDPEWPDLMAGSGG</sequence>
<keyword evidence="1" id="KW-1133">Transmembrane helix</keyword>
<reference evidence="2" key="1">
    <citation type="submission" date="2013-10" db="EMBL/GenBank/DDBJ databases">
        <title>Genomic analysis of the causative agents of coccidiosis in chickens.</title>
        <authorList>
            <person name="Reid A.J."/>
            <person name="Blake D."/>
            <person name="Billington K."/>
            <person name="Browne H."/>
            <person name="Dunn M."/>
            <person name="Hung S."/>
            <person name="Kawahara F."/>
            <person name="Miranda-Saavedra D."/>
            <person name="Mourier T."/>
            <person name="Nagra H."/>
            <person name="Otto T.D."/>
            <person name="Rawlings N."/>
            <person name="Sanchez A."/>
            <person name="Sanders M."/>
            <person name="Subramaniam C."/>
            <person name="Tay Y."/>
            <person name="Dear P."/>
            <person name="Doerig C."/>
            <person name="Gruber A."/>
            <person name="Parkinson J."/>
            <person name="Shirley M."/>
            <person name="Wan K.L."/>
            <person name="Berriman M."/>
            <person name="Tomley F."/>
            <person name="Pain A."/>
        </authorList>
    </citation>
    <scope>NUCLEOTIDE SEQUENCE [LARGE SCALE GENOMIC DNA]</scope>
    <source>
        <strain evidence="2">Houghton</strain>
    </source>
</reference>
<accession>U6LHT7</accession>
<name>U6LHT7_9EIME</name>
<dbReference type="VEuPathDB" id="ToxoDB:EBH_0022400"/>
<feature type="transmembrane region" description="Helical" evidence="1">
    <location>
        <begin position="39"/>
        <end position="60"/>
    </location>
</feature>